<dbReference type="WBParaSite" id="PDA_v2.g7647.t1">
    <property type="protein sequence ID" value="PDA_v2.g7647.t1"/>
    <property type="gene ID" value="PDA_v2.g7647"/>
</dbReference>
<accession>A0A914QU44</accession>
<dbReference type="AlphaFoldDB" id="A0A914QU44"/>
<dbReference type="Proteomes" id="UP000887578">
    <property type="component" value="Unplaced"/>
</dbReference>
<name>A0A914QU44_9BILA</name>
<evidence type="ECO:0000313" key="1">
    <source>
        <dbReference type="Proteomes" id="UP000887578"/>
    </source>
</evidence>
<protein>
    <submittedName>
        <fullName evidence="2">Uncharacterized protein</fullName>
    </submittedName>
</protein>
<proteinExistence type="predicted"/>
<organism evidence="1 2">
    <name type="scientific">Panagrolaimus davidi</name>
    <dbReference type="NCBI Taxonomy" id="227884"/>
    <lineage>
        <taxon>Eukaryota</taxon>
        <taxon>Metazoa</taxon>
        <taxon>Ecdysozoa</taxon>
        <taxon>Nematoda</taxon>
        <taxon>Chromadorea</taxon>
        <taxon>Rhabditida</taxon>
        <taxon>Tylenchina</taxon>
        <taxon>Panagrolaimomorpha</taxon>
        <taxon>Panagrolaimoidea</taxon>
        <taxon>Panagrolaimidae</taxon>
        <taxon>Panagrolaimus</taxon>
    </lineage>
</organism>
<keyword evidence="1" id="KW-1185">Reference proteome</keyword>
<evidence type="ECO:0000313" key="2">
    <source>
        <dbReference type="WBParaSite" id="PDA_v2.g7647.t1"/>
    </source>
</evidence>
<sequence length="227" mass="26469">MKPLYHKIKAVEHIVEEWFYLLLETRDIDFVADNVEYRLGKSLFKIKLWKLYLTFLEEHGEYIRLLETLSLYCRFFMDDKEMKEKYKTEMAKFGFSGFSLKKVFAFESKPSKEISHKNATKADAQPAKKVSIEPILEDSTTEASVVQQQQQPENSPRVFVPKKVILNLKNCTINFNPDTKNPQRSRSKSPPSLKEVILTNMSDDELRADGVSEKDIKIRASNNRGFY</sequence>
<reference evidence="2" key="1">
    <citation type="submission" date="2022-11" db="UniProtKB">
        <authorList>
            <consortium name="WormBaseParasite"/>
        </authorList>
    </citation>
    <scope>IDENTIFICATION</scope>
</reference>